<dbReference type="RefSeq" id="WP_066445214.1">
    <property type="nucleotide sequence ID" value="NZ_JANKBF010000001.1"/>
</dbReference>
<comment type="caution">
    <text evidence="1">The sequence shown here is derived from an EMBL/GenBank/DDBJ whole genome shotgun (WGS) entry which is preliminary data.</text>
</comment>
<name>A0A4R3YL20_9FIRM</name>
<proteinExistence type="predicted"/>
<dbReference type="GeneID" id="98916462"/>
<evidence type="ECO:0000313" key="2">
    <source>
        <dbReference type="Proteomes" id="UP000295515"/>
    </source>
</evidence>
<sequence>MELQFYSVAVCYTNCVESLMDEMHSLEKLALSWDFPYDISITVRCGKNVGRTFRRFYQKEQTLMLDIRQEDSDYMVLSKNEQREHLGKLIYSYLKESIKKYPQFATISQQEYLITRFEQWMKENNWLDGKIEKARIMLKANQDTNEVAETLKMSLAEVEDILIHMDETEKREEIHSDNQKAIKDCNWTY</sequence>
<keyword evidence="2" id="KW-1185">Reference proteome</keyword>
<evidence type="ECO:0000313" key="1">
    <source>
        <dbReference type="EMBL" id="TCV92966.1"/>
    </source>
</evidence>
<accession>A0A4R3YL20</accession>
<dbReference type="Proteomes" id="UP000295515">
    <property type="component" value="Unassembled WGS sequence"/>
</dbReference>
<organism evidence="1 2">
    <name type="scientific">Longibaculum muris</name>
    <dbReference type="NCBI Taxonomy" id="1796628"/>
    <lineage>
        <taxon>Bacteria</taxon>
        <taxon>Bacillati</taxon>
        <taxon>Bacillota</taxon>
        <taxon>Erysipelotrichia</taxon>
        <taxon>Erysipelotrichales</taxon>
        <taxon>Coprobacillaceae</taxon>
        <taxon>Longibaculum</taxon>
    </lineage>
</organism>
<gene>
    <name evidence="1" type="ORF">EDD60_12554</name>
</gene>
<dbReference type="AlphaFoldDB" id="A0A4R3YL20"/>
<dbReference type="EMBL" id="SMCQ01000025">
    <property type="protein sequence ID" value="TCV92966.1"/>
    <property type="molecule type" value="Genomic_DNA"/>
</dbReference>
<protein>
    <submittedName>
        <fullName evidence="1">Uncharacterized protein</fullName>
    </submittedName>
</protein>
<reference evidence="1 2" key="1">
    <citation type="submission" date="2019-03" db="EMBL/GenBank/DDBJ databases">
        <title>Genomic Encyclopedia of Type Strains, Phase IV (KMG-IV): sequencing the most valuable type-strain genomes for metagenomic binning, comparative biology and taxonomic classification.</title>
        <authorList>
            <person name="Goeker M."/>
        </authorList>
    </citation>
    <scope>NUCLEOTIDE SEQUENCE [LARGE SCALE GENOMIC DNA]</scope>
    <source>
        <strain evidence="1 2">DSM 29487</strain>
    </source>
</reference>